<dbReference type="EMBL" id="CM009290">
    <property type="protein sequence ID" value="KAI9403675.1"/>
    <property type="molecule type" value="Genomic_DNA"/>
</dbReference>
<name>A0ACC0TQR2_POPTR</name>
<protein>
    <submittedName>
        <fullName evidence="1">Uncharacterized protein</fullName>
    </submittedName>
</protein>
<organism evidence="1 2">
    <name type="scientific">Populus trichocarpa</name>
    <name type="common">Western balsam poplar</name>
    <name type="synonym">Populus balsamifera subsp. trichocarpa</name>
    <dbReference type="NCBI Taxonomy" id="3694"/>
    <lineage>
        <taxon>Eukaryota</taxon>
        <taxon>Viridiplantae</taxon>
        <taxon>Streptophyta</taxon>
        <taxon>Embryophyta</taxon>
        <taxon>Tracheophyta</taxon>
        <taxon>Spermatophyta</taxon>
        <taxon>Magnoliopsida</taxon>
        <taxon>eudicotyledons</taxon>
        <taxon>Gunneridae</taxon>
        <taxon>Pentapetalae</taxon>
        <taxon>rosids</taxon>
        <taxon>fabids</taxon>
        <taxon>Malpighiales</taxon>
        <taxon>Salicaceae</taxon>
        <taxon>Saliceae</taxon>
        <taxon>Populus</taxon>
    </lineage>
</organism>
<accession>A0ACC0TQR2</accession>
<sequence length="67" mass="7625">MFKNLADPAQTLDSLFFYTACYERETGRAVLRSCSEGGPLFFFCISRTCSKRLRTKLECSTSTTVHM</sequence>
<evidence type="ECO:0000313" key="1">
    <source>
        <dbReference type="EMBL" id="KAI9403675.1"/>
    </source>
</evidence>
<reference evidence="1 2" key="1">
    <citation type="journal article" date="2006" name="Science">
        <title>The genome of black cottonwood, Populus trichocarpa (Torr. &amp; Gray).</title>
        <authorList>
            <person name="Tuskan G.A."/>
            <person name="Difazio S."/>
            <person name="Jansson S."/>
            <person name="Bohlmann J."/>
            <person name="Grigoriev I."/>
            <person name="Hellsten U."/>
            <person name="Putnam N."/>
            <person name="Ralph S."/>
            <person name="Rombauts S."/>
            <person name="Salamov A."/>
            <person name="Schein J."/>
            <person name="Sterck L."/>
            <person name="Aerts A."/>
            <person name="Bhalerao R.R."/>
            <person name="Bhalerao R.P."/>
            <person name="Blaudez D."/>
            <person name="Boerjan W."/>
            <person name="Brun A."/>
            <person name="Brunner A."/>
            <person name="Busov V."/>
            <person name="Campbell M."/>
            <person name="Carlson J."/>
            <person name="Chalot M."/>
            <person name="Chapman J."/>
            <person name="Chen G.L."/>
            <person name="Cooper D."/>
            <person name="Coutinho P.M."/>
            <person name="Couturier J."/>
            <person name="Covert S."/>
            <person name="Cronk Q."/>
            <person name="Cunningham R."/>
            <person name="Davis J."/>
            <person name="Degroeve S."/>
            <person name="Dejardin A."/>
            <person name="Depamphilis C."/>
            <person name="Detter J."/>
            <person name="Dirks B."/>
            <person name="Dubchak I."/>
            <person name="Duplessis S."/>
            <person name="Ehlting J."/>
            <person name="Ellis B."/>
            <person name="Gendler K."/>
            <person name="Goodstein D."/>
            <person name="Gribskov M."/>
            <person name="Grimwood J."/>
            <person name="Groover A."/>
            <person name="Gunter L."/>
            <person name="Hamberger B."/>
            <person name="Heinze B."/>
            <person name="Helariutta Y."/>
            <person name="Henrissat B."/>
            <person name="Holligan D."/>
            <person name="Holt R."/>
            <person name="Huang W."/>
            <person name="Islam-Faridi N."/>
            <person name="Jones S."/>
            <person name="Jones-Rhoades M."/>
            <person name="Jorgensen R."/>
            <person name="Joshi C."/>
            <person name="Kangasjarvi J."/>
            <person name="Karlsson J."/>
            <person name="Kelleher C."/>
            <person name="Kirkpatrick R."/>
            <person name="Kirst M."/>
            <person name="Kohler A."/>
            <person name="Kalluri U."/>
            <person name="Larimer F."/>
            <person name="Leebens-Mack J."/>
            <person name="Leple J.C."/>
            <person name="Locascio P."/>
            <person name="Lou Y."/>
            <person name="Lucas S."/>
            <person name="Martin F."/>
            <person name="Montanini B."/>
            <person name="Napoli C."/>
            <person name="Nelson D.R."/>
            <person name="Nelson C."/>
            <person name="Nieminen K."/>
            <person name="Nilsson O."/>
            <person name="Pereda V."/>
            <person name="Peter G."/>
            <person name="Philippe R."/>
            <person name="Pilate G."/>
            <person name="Poliakov A."/>
            <person name="Razumovskaya J."/>
            <person name="Richardson P."/>
            <person name="Rinaldi C."/>
            <person name="Ritland K."/>
            <person name="Rouze P."/>
            <person name="Ryaboy D."/>
            <person name="Schmutz J."/>
            <person name="Schrader J."/>
            <person name="Segerman B."/>
            <person name="Shin H."/>
            <person name="Siddiqui A."/>
            <person name="Sterky F."/>
            <person name="Terry A."/>
            <person name="Tsai C.J."/>
            <person name="Uberbacher E."/>
            <person name="Unneberg P."/>
            <person name="Vahala J."/>
            <person name="Wall K."/>
            <person name="Wessler S."/>
            <person name="Yang G."/>
            <person name="Yin T."/>
            <person name="Douglas C."/>
            <person name="Marra M."/>
            <person name="Sandberg G."/>
            <person name="Van de Peer Y."/>
            <person name="Rokhsar D."/>
        </authorList>
    </citation>
    <scope>NUCLEOTIDE SEQUENCE [LARGE SCALE GENOMIC DNA]</scope>
    <source>
        <strain evidence="2">cv. Nisqually</strain>
    </source>
</reference>
<proteinExistence type="predicted"/>
<gene>
    <name evidence="1" type="ORF">POPTR_001G472101v4</name>
</gene>
<evidence type="ECO:0000313" key="2">
    <source>
        <dbReference type="Proteomes" id="UP000006729"/>
    </source>
</evidence>
<keyword evidence="2" id="KW-1185">Reference proteome</keyword>
<dbReference type="Proteomes" id="UP000006729">
    <property type="component" value="Chromosome 1"/>
</dbReference>
<comment type="caution">
    <text evidence="1">The sequence shown here is derived from an EMBL/GenBank/DDBJ whole genome shotgun (WGS) entry which is preliminary data.</text>
</comment>